<keyword evidence="4 10" id="KW-0812">Transmembrane</keyword>
<evidence type="ECO:0000256" key="7">
    <source>
        <dbReference type="ARBA" id="ARBA00023136"/>
    </source>
</evidence>
<dbReference type="OrthoDB" id="8117390at2759"/>
<feature type="transmembrane region" description="Helical" evidence="10">
    <location>
        <begin position="178"/>
        <end position="205"/>
    </location>
</feature>
<evidence type="ECO:0000256" key="8">
    <source>
        <dbReference type="ARBA" id="ARBA00023170"/>
    </source>
</evidence>
<evidence type="ECO:0000256" key="5">
    <source>
        <dbReference type="ARBA" id="ARBA00022725"/>
    </source>
</evidence>
<evidence type="ECO:0000256" key="6">
    <source>
        <dbReference type="ARBA" id="ARBA00022989"/>
    </source>
</evidence>
<dbReference type="GO" id="GO:0005886">
    <property type="term" value="C:plasma membrane"/>
    <property type="evidence" value="ECO:0007669"/>
    <property type="project" value="UniProtKB-SubCell"/>
</dbReference>
<evidence type="ECO:0000313" key="11">
    <source>
        <dbReference type="EMBL" id="RZC34671.1"/>
    </source>
</evidence>
<dbReference type="PANTHER" id="PTHR21137">
    <property type="entry name" value="ODORANT RECEPTOR"/>
    <property type="match status" value="1"/>
</dbReference>
<dbReference type="InterPro" id="IPR004117">
    <property type="entry name" value="7tm6_olfct_rcpt"/>
</dbReference>
<feature type="non-terminal residue" evidence="11">
    <location>
        <position position="398"/>
    </location>
</feature>
<comment type="caution">
    <text evidence="11">The sequence shown here is derived from an EMBL/GenBank/DDBJ whole genome shotgun (WGS) entry which is preliminary data.</text>
</comment>
<name>A0A482VP20_ASBVE</name>
<reference evidence="11 12" key="1">
    <citation type="submission" date="2017-03" db="EMBL/GenBank/DDBJ databases">
        <title>Genome of the blue death feigning beetle - Asbolus verrucosus.</title>
        <authorList>
            <person name="Rider S.D."/>
        </authorList>
    </citation>
    <scope>NUCLEOTIDE SEQUENCE [LARGE SCALE GENOMIC DNA]</scope>
    <source>
        <strain evidence="11">Butters</strain>
        <tissue evidence="11">Head and leg muscle</tissue>
    </source>
</reference>
<accession>A0A482VP20</accession>
<feature type="transmembrane region" description="Helical" evidence="10">
    <location>
        <begin position="68"/>
        <end position="89"/>
    </location>
</feature>
<dbReference type="GO" id="GO:0004984">
    <property type="term" value="F:olfactory receptor activity"/>
    <property type="evidence" value="ECO:0007669"/>
    <property type="project" value="InterPro"/>
</dbReference>
<evidence type="ECO:0000256" key="4">
    <source>
        <dbReference type="ARBA" id="ARBA00022692"/>
    </source>
</evidence>
<evidence type="ECO:0000313" key="12">
    <source>
        <dbReference type="Proteomes" id="UP000292052"/>
    </source>
</evidence>
<keyword evidence="3" id="KW-0716">Sensory transduction</keyword>
<keyword evidence="12" id="KW-1185">Reference proteome</keyword>
<comment type="subcellular location">
    <subcellularLocation>
        <location evidence="1">Cell membrane</location>
        <topology evidence="1">Multi-pass membrane protein</topology>
    </subcellularLocation>
</comment>
<keyword evidence="8" id="KW-0675">Receptor</keyword>
<evidence type="ECO:0000256" key="9">
    <source>
        <dbReference type="ARBA" id="ARBA00023224"/>
    </source>
</evidence>
<protein>
    <submittedName>
        <fullName evidence="11">7tm 6 domain containing protein</fullName>
    </submittedName>
</protein>
<dbReference type="AlphaFoldDB" id="A0A482VP20"/>
<feature type="transmembrane region" description="Helical" evidence="10">
    <location>
        <begin position="35"/>
        <end position="62"/>
    </location>
</feature>
<evidence type="ECO:0000256" key="3">
    <source>
        <dbReference type="ARBA" id="ARBA00022606"/>
    </source>
</evidence>
<dbReference type="PANTHER" id="PTHR21137:SF35">
    <property type="entry name" value="ODORANT RECEPTOR 19A-RELATED"/>
    <property type="match status" value="1"/>
</dbReference>
<dbReference type="EMBL" id="QDEB01077836">
    <property type="protein sequence ID" value="RZC34671.1"/>
    <property type="molecule type" value="Genomic_DNA"/>
</dbReference>
<organism evidence="11 12">
    <name type="scientific">Asbolus verrucosus</name>
    <name type="common">Desert ironclad beetle</name>
    <dbReference type="NCBI Taxonomy" id="1661398"/>
    <lineage>
        <taxon>Eukaryota</taxon>
        <taxon>Metazoa</taxon>
        <taxon>Ecdysozoa</taxon>
        <taxon>Arthropoda</taxon>
        <taxon>Hexapoda</taxon>
        <taxon>Insecta</taxon>
        <taxon>Pterygota</taxon>
        <taxon>Neoptera</taxon>
        <taxon>Endopterygota</taxon>
        <taxon>Coleoptera</taxon>
        <taxon>Polyphaga</taxon>
        <taxon>Cucujiformia</taxon>
        <taxon>Tenebrionidae</taxon>
        <taxon>Pimeliinae</taxon>
        <taxon>Asbolus</taxon>
    </lineage>
</organism>
<sequence length="398" mass="46459">MERYDWKRTISVNILILKVLGLWPGGDETYKPNFYMLWSIFSITLFTIGHPFFQTINIIFIFDDFEAVIATIYVTFSEFLIILKAYLTIKNMKILKQLMVTLDSDLFQPRNAEQIILFEPGLKFWKINISVFWTMALGTIFFWSTYPIFDKSVHERRLPFLAWYPFNTKISPYYEITYAYQVIGVTFSASTALSVAALITAYYMYIAAQFVILSDDVRHLYDKSNNSINFKMKLINCVTHHRTILKFAEESSKFSNWIIFGQFFSSAATLALTMFQLTTVAAFSSEFFSLMGFLASITLEIFMYCWFGNEVEIESSKVAYTAFESNWMDRTTDLKNDIIFFVRRCQKPLKMSALQLFYLSLETFMKVSSTYLAISSMKSLNIKLQILRASYSYFALLH</sequence>
<dbReference type="Proteomes" id="UP000292052">
    <property type="component" value="Unassembled WGS sequence"/>
</dbReference>
<feature type="transmembrane region" description="Helical" evidence="10">
    <location>
        <begin position="287"/>
        <end position="307"/>
    </location>
</feature>
<keyword evidence="2" id="KW-1003">Cell membrane</keyword>
<evidence type="ECO:0000256" key="10">
    <source>
        <dbReference type="SAM" id="Phobius"/>
    </source>
</evidence>
<feature type="transmembrane region" description="Helical" evidence="10">
    <location>
        <begin position="131"/>
        <end position="149"/>
    </location>
</feature>
<evidence type="ECO:0000256" key="1">
    <source>
        <dbReference type="ARBA" id="ARBA00004651"/>
    </source>
</evidence>
<keyword evidence="5" id="KW-0552">Olfaction</keyword>
<keyword evidence="6 10" id="KW-1133">Transmembrane helix</keyword>
<dbReference type="GO" id="GO:0007165">
    <property type="term" value="P:signal transduction"/>
    <property type="evidence" value="ECO:0007669"/>
    <property type="project" value="UniProtKB-KW"/>
</dbReference>
<evidence type="ECO:0000256" key="2">
    <source>
        <dbReference type="ARBA" id="ARBA00022475"/>
    </source>
</evidence>
<dbReference type="GO" id="GO:0005549">
    <property type="term" value="F:odorant binding"/>
    <property type="evidence" value="ECO:0007669"/>
    <property type="project" value="InterPro"/>
</dbReference>
<feature type="transmembrane region" description="Helical" evidence="10">
    <location>
        <begin position="254"/>
        <end position="275"/>
    </location>
</feature>
<dbReference type="Pfam" id="PF02949">
    <property type="entry name" value="7tm_6"/>
    <property type="match status" value="1"/>
</dbReference>
<keyword evidence="7 10" id="KW-0472">Membrane</keyword>
<gene>
    <name evidence="11" type="ORF">BDFB_009538</name>
</gene>
<keyword evidence="9" id="KW-0807">Transducer</keyword>
<proteinExistence type="predicted"/>